<organism evidence="1 2">
    <name type="scientific">Labeo rohita</name>
    <name type="common">Indian major carp</name>
    <name type="synonym">Cyprinus rohita</name>
    <dbReference type="NCBI Taxonomy" id="84645"/>
    <lineage>
        <taxon>Eukaryota</taxon>
        <taxon>Metazoa</taxon>
        <taxon>Chordata</taxon>
        <taxon>Craniata</taxon>
        <taxon>Vertebrata</taxon>
        <taxon>Euteleostomi</taxon>
        <taxon>Actinopterygii</taxon>
        <taxon>Neopterygii</taxon>
        <taxon>Teleostei</taxon>
        <taxon>Ostariophysi</taxon>
        <taxon>Cypriniformes</taxon>
        <taxon>Cyprinidae</taxon>
        <taxon>Labeoninae</taxon>
        <taxon>Labeonini</taxon>
        <taxon>Labeo</taxon>
    </lineage>
</organism>
<evidence type="ECO:0000313" key="1">
    <source>
        <dbReference type="EMBL" id="RXN06783.1"/>
    </source>
</evidence>
<evidence type="ECO:0000313" key="2">
    <source>
        <dbReference type="Proteomes" id="UP000290572"/>
    </source>
</evidence>
<proteinExistence type="predicted"/>
<dbReference type="AlphaFoldDB" id="A0A498LGZ9"/>
<gene>
    <name evidence="1" type="ORF">ROHU_032684</name>
</gene>
<dbReference type="Proteomes" id="UP000290572">
    <property type="component" value="Unassembled WGS sequence"/>
</dbReference>
<reference evidence="1 2" key="1">
    <citation type="submission" date="2018-03" db="EMBL/GenBank/DDBJ databases">
        <title>Draft genome sequence of Rohu Carp (Labeo rohita).</title>
        <authorList>
            <person name="Das P."/>
            <person name="Kushwaha B."/>
            <person name="Joshi C.G."/>
            <person name="Kumar D."/>
            <person name="Nagpure N.S."/>
            <person name="Sahoo L."/>
            <person name="Das S.P."/>
            <person name="Bit A."/>
            <person name="Patnaik S."/>
            <person name="Meher P.K."/>
            <person name="Jayasankar P."/>
            <person name="Koringa P.G."/>
            <person name="Patel N.V."/>
            <person name="Hinsu A.T."/>
            <person name="Kumar R."/>
            <person name="Pandey M."/>
            <person name="Agarwal S."/>
            <person name="Srivastava S."/>
            <person name="Singh M."/>
            <person name="Iquebal M.A."/>
            <person name="Jaiswal S."/>
            <person name="Angadi U.B."/>
            <person name="Kumar N."/>
            <person name="Raza M."/>
            <person name="Shah T.M."/>
            <person name="Rai A."/>
            <person name="Jena J.K."/>
        </authorList>
    </citation>
    <scope>NUCLEOTIDE SEQUENCE [LARGE SCALE GENOMIC DNA]</scope>
    <source>
        <strain evidence="1">DASCIFA01</strain>
        <tissue evidence="1">Testis</tissue>
    </source>
</reference>
<accession>A0A498LGZ9</accession>
<sequence length="68" mass="8061">MWVFLHSEQCWQITETEPSLFESNKPRRRDTAAHFDVKKITLRPCSSSQHQVTFWCDIIVQHRSKSTA</sequence>
<comment type="caution">
    <text evidence="1">The sequence shown here is derived from an EMBL/GenBank/DDBJ whole genome shotgun (WGS) entry which is preliminary data.</text>
</comment>
<protein>
    <submittedName>
        <fullName evidence="1">Uncharacterized protein</fullName>
    </submittedName>
</protein>
<keyword evidence="2" id="KW-1185">Reference proteome</keyword>
<dbReference type="EMBL" id="QBIY01013358">
    <property type="protein sequence ID" value="RXN06783.1"/>
    <property type="molecule type" value="Genomic_DNA"/>
</dbReference>
<name>A0A498LGZ9_LABRO</name>